<dbReference type="Gene3D" id="3.10.20.90">
    <property type="entry name" value="Phosphatidylinositol 3-kinase Catalytic Subunit, Chain A, domain 1"/>
    <property type="match status" value="1"/>
</dbReference>
<dbReference type="InterPro" id="IPR001012">
    <property type="entry name" value="UBX_dom"/>
</dbReference>
<dbReference type="GO" id="GO:0006886">
    <property type="term" value="P:intracellular protein transport"/>
    <property type="evidence" value="ECO:0007669"/>
    <property type="project" value="TreeGrafter"/>
</dbReference>
<reference evidence="4" key="1">
    <citation type="journal article" date="2018" name="Nat. Microbiol.">
        <title>Leveraging single-cell genomics to expand the fungal tree of life.</title>
        <authorList>
            <person name="Ahrendt S.R."/>
            <person name="Quandt C.A."/>
            <person name="Ciobanu D."/>
            <person name="Clum A."/>
            <person name="Salamov A."/>
            <person name="Andreopoulos B."/>
            <person name="Cheng J.F."/>
            <person name="Woyke T."/>
            <person name="Pelin A."/>
            <person name="Henrissat B."/>
            <person name="Reynolds N.K."/>
            <person name="Benny G.L."/>
            <person name="Smith M.E."/>
            <person name="James T.Y."/>
            <person name="Grigoriev I.V."/>
        </authorList>
    </citation>
    <scope>NUCLEOTIDE SEQUENCE [LARGE SCALE GENOMIC DNA]</scope>
    <source>
        <strain evidence="4">Benny S71-1</strain>
    </source>
</reference>
<dbReference type="SUPFAM" id="SSF54236">
    <property type="entry name" value="Ubiquitin-like"/>
    <property type="match status" value="1"/>
</dbReference>
<dbReference type="PANTHER" id="PTHR46467">
    <property type="entry name" value="TETHER CONTAINING UBX DOMAIN FOR GLUT4"/>
    <property type="match status" value="1"/>
</dbReference>
<gene>
    <name evidence="3" type="ORF">SYNPS1DRAFT_28438</name>
</gene>
<feature type="compositionally biased region" description="Polar residues" evidence="1">
    <location>
        <begin position="116"/>
        <end position="131"/>
    </location>
</feature>
<dbReference type="CDD" id="cd16118">
    <property type="entry name" value="UBX2_UBXN9"/>
    <property type="match status" value="1"/>
</dbReference>
<protein>
    <recommendedName>
        <fullName evidence="2">UBX domain-containing protein</fullName>
    </recommendedName>
</protein>
<feature type="region of interest" description="Disordered" evidence="1">
    <location>
        <begin position="92"/>
        <end position="137"/>
    </location>
</feature>
<name>A0A4P9Z2X6_9FUNG</name>
<dbReference type="PROSITE" id="PS50033">
    <property type="entry name" value="UBX"/>
    <property type="match status" value="1"/>
</dbReference>
<feature type="domain" description="UBX" evidence="2">
    <location>
        <begin position="140"/>
        <end position="216"/>
    </location>
</feature>
<dbReference type="Proteomes" id="UP000278143">
    <property type="component" value="Unassembled WGS sequence"/>
</dbReference>
<accession>A0A4P9Z2X6</accession>
<feature type="compositionally biased region" description="Gly residues" evidence="1">
    <location>
        <begin position="293"/>
        <end position="303"/>
    </location>
</feature>
<dbReference type="GO" id="GO:0005634">
    <property type="term" value="C:nucleus"/>
    <property type="evidence" value="ECO:0007669"/>
    <property type="project" value="TreeGrafter"/>
</dbReference>
<dbReference type="Pfam" id="PF00789">
    <property type="entry name" value="UBX"/>
    <property type="match status" value="1"/>
</dbReference>
<dbReference type="EMBL" id="KZ989598">
    <property type="protein sequence ID" value="RKP25840.1"/>
    <property type="molecule type" value="Genomic_DNA"/>
</dbReference>
<dbReference type="PANTHER" id="PTHR46467:SF1">
    <property type="entry name" value="TETHER CONTAINING UBX DOMAIN FOR GLUT4"/>
    <property type="match status" value="1"/>
</dbReference>
<dbReference type="GO" id="GO:0005737">
    <property type="term" value="C:cytoplasm"/>
    <property type="evidence" value="ECO:0007669"/>
    <property type="project" value="TreeGrafter"/>
</dbReference>
<dbReference type="OrthoDB" id="440781at2759"/>
<dbReference type="SMART" id="SM00166">
    <property type="entry name" value="UBX"/>
    <property type="match status" value="1"/>
</dbReference>
<evidence type="ECO:0000256" key="1">
    <source>
        <dbReference type="SAM" id="MobiDB-lite"/>
    </source>
</evidence>
<dbReference type="AlphaFoldDB" id="A0A4P9Z2X6"/>
<dbReference type="InterPro" id="IPR029071">
    <property type="entry name" value="Ubiquitin-like_domsf"/>
</dbReference>
<feature type="compositionally biased region" description="Basic and acidic residues" evidence="1">
    <location>
        <begin position="99"/>
        <end position="115"/>
    </location>
</feature>
<evidence type="ECO:0000313" key="4">
    <source>
        <dbReference type="Proteomes" id="UP000278143"/>
    </source>
</evidence>
<keyword evidence="4" id="KW-1185">Reference proteome</keyword>
<proteinExistence type="predicted"/>
<feature type="compositionally biased region" description="Low complexity" evidence="1">
    <location>
        <begin position="258"/>
        <end position="269"/>
    </location>
</feature>
<dbReference type="GO" id="GO:0012506">
    <property type="term" value="C:vesicle membrane"/>
    <property type="evidence" value="ECO:0007669"/>
    <property type="project" value="TreeGrafter"/>
</dbReference>
<feature type="region of interest" description="Disordered" evidence="1">
    <location>
        <begin position="258"/>
        <end position="320"/>
    </location>
</feature>
<sequence length="320" mass="33440">MASKLRGLLKKEDAASRAAGTPPPGTYLQPVCMLMNREYATIAALQTTTFAAVGLTSGNAVMRVSFRASDRSLADVMSTLAASPQASSAAAAVAVEDASSERASIEPSSNEDKPSGQDNETATPTSMSTDMPSPVSSAVSSPVVTMIRVRFPDRVQLQLQFLSRETVGQMYEAIRPHLREPSRPFTLYITPPRKNLTDMDARLIDAQLAPASVVHFTWDRPEHADASYLADELTGLAEDLPELSTINAAEALIDSGAAAADSTASPPADQRALSTSSPAEGSQHRSGGSSSSSGGGGGDGSGSGSVKVPKWLKLSKCNEQ</sequence>
<evidence type="ECO:0000313" key="3">
    <source>
        <dbReference type="EMBL" id="RKP25840.1"/>
    </source>
</evidence>
<evidence type="ECO:0000259" key="2">
    <source>
        <dbReference type="PROSITE" id="PS50033"/>
    </source>
</evidence>
<organism evidence="3 4">
    <name type="scientific">Syncephalis pseudoplumigaleata</name>
    <dbReference type="NCBI Taxonomy" id="1712513"/>
    <lineage>
        <taxon>Eukaryota</taxon>
        <taxon>Fungi</taxon>
        <taxon>Fungi incertae sedis</taxon>
        <taxon>Zoopagomycota</taxon>
        <taxon>Zoopagomycotina</taxon>
        <taxon>Zoopagomycetes</taxon>
        <taxon>Zoopagales</taxon>
        <taxon>Piptocephalidaceae</taxon>
        <taxon>Syncephalis</taxon>
    </lineage>
</organism>